<name>A0A1U8ERS0_CAPAN</name>
<dbReference type="Gene3D" id="3.40.50.300">
    <property type="entry name" value="P-loop containing nucleotide triphosphate hydrolases"/>
    <property type="match status" value="1"/>
</dbReference>
<sequence>MGNYAREKKLVYKYCTNCSLRLEVSAQAKNIRDQLCRLKEVGENIGSNLVVENYWMEKVEYIPVSSIEGQPAATRNLHKIFQLLEDDKVCIIGVWGTGGVGKATLVKNLNNELLKNVPSSKPSFGVVIWVIVPKPPIDVRKIKAQIASRLNLQVDNNGNV</sequence>
<protein>
    <recommendedName>
        <fullName evidence="2">NB-ARC domain-containing protein</fullName>
    </recommendedName>
</protein>
<dbReference type="Pfam" id="PF00931">
    <property type="entry name" value="NB-ARC"/>
    <property type="match status" value="1"/>
</dbReference>
<dbReference type="PANTHER" id="PTHR33463">
    <property type="entry name" value="NB-ARC DOMAIN-CONTAINING PROTEIN-RELATED"/>
    <property type="match status" value="1"/>
</dbReference>
<keyword evidence="1" id="KW-0611">Plant defense</keyword>
<proteinExistence type="predicted"/>
<dbReference type="GO" id="GO:0043531">
    <property type="term" value="F:ADP binding"/>
    <property type="evidence" value="ECO:0007669"/>
    <property type="project" value="InterPro"/>
</dbReference>
<dbReference type="OrthoDB" id="1937853at2759"/>
<dbReference type="STRING" id="4072.A0A1U8ERS0"/>
<reference evidence="3 4" key="2">
    <citation type="journal article" date="2017" name="Genome Biol.">
        <title>New reference genome sequences of hot pepper reveal the massive evolution of plant disease-resistance genes by retroduplication.</title>
        <authorList>
            <person name="Kim S."/>
            <person name="Park J."/>
            <person name="Yeom S.I."/>
            <person name="Kim Y.M."/>
            <person name="Seo E."/>
            <person name="Kim K.T."/>
            <person name="Kim M.S."/>
            <person name="Lee J.M."/>
            <person name="Cheong K."/>
            <person name="Shin H.S."/>
            <person name="Kim S.B."/>
            <person name="Han K."/>
            <person name="Lee J."/>
            <person name="Park M."/>
            <person name="Lee H.A."/>
            <person name="Lee H.Y."/>
            <person name="Lee Y."/>
            <person name="Oh S."/>
            <person name="Lee J.H."/>
            <person name="Choi E."/>
            <person name="Choi E."/>
            <person name="Lee S.E."/>
            <person name="Jeon J."/>
            <person name="Kim H."/>
            <person name="Choi G."/>
            <person name="Song H."/>
            <person name="Lee J."/>
            <person name="Lee S.C."/>
            <person name="Kwon J.K."/>
            <person name="Lee H.Y."/>
            <person name="Koo N."/>
            <person name="Hong Y."/>
            <person name="Kim R.W."/>
            <person name="Kang W.H."/>
            <person name="Huh J.H."/>
            <person name="Kang B.C."/>
            <person name="Yang T.J."/>
            <person name="Lee Y.H."/>
            <person name="Bennetzen J.L."/>
            <person name="Choi D."/>
        </authorList>
    </citation>
    <scope>NUCLEOTIDE SEQUENCE [LARGE SCALE GENOMIC DNA]</scope>
    <source>
        <strain evidence="4">cv. CM334</strain>
    </source>
</reference>
<keyword evidence="4" id="KW-1185">Reference proteome</keyword>
<feature type="domain" description="NB-ARC" evidence="2">
    <location>
        <begin position="78"/>
        <end position="155"/>
    </location>
</feature>
<reference evidence="3 4" key="1">
    <citation type="journal article" date="2014" name="Nat. Genet.">
        <title>Genome sequence of the hot pepper provides insights into the evolution of pungency in Capsicum species.</title>
        <authorList>
            <person name="Kim S."/>
            <person name="Park M."/>
            <person name="Yeom S.I."/>
            <person name="Kim Y.M."/>
            <person name="Lee J.M."/>
            <person name="Lee H.A."/>
            <person name="Seo E."/>
            <person name="Choi J."/>
            <person name="Cheong K."/>
            <person name="Kim K.T."/>
            <person name="Jung K."/>
            <person name="Lee G.W."/>
            <person name="Oh S.K."/>
            <person name="Bae C."/>
            <person name="Kim S.B."/>
            <person name="Lee H.Y."/>
            <person name="Kim S.Y."/>
            <person name="Kim M.S."/>
            <person name="Kang B.C."/>
            <person name="Jo Y.D."/>
            <person name="Yang H.B."/>
            <person name="Jeong H.J."/>
            <person name="Kang W.H."/>
            <person name="Kwon J.K."/>
            <person name="Shin C."/>
            <person name="Lim J.Y."/>
            <person name="Park J.H."/>
            <person name="Huh J.H."/>
            <person name="Kim J.S."/>
            <person name="Kim B.D."/>
            <person name="Cohen O."/>
            <person name="Paran I."/>
            <person name="Suh M.C."/>
            <person name="Lee S.B."/>
            <person name="Kim Y.K."/>
            <person name="Shin Y."/>
            <person name="Noh S.J."/>
            <person name="Park J."/>
            <person name="Seo Y.S."/>
            <person name="Kwon S.Y."/>
            <person name="Kim H.A."/>
            <person name="Park J.M."/>
            <person name="Kim H.J."/>
            <person name="Choi S.B."/>
            <person name="Bosland P.W."/>
            <person name="Reeves G."/>
            <person name="Jo S.H."/>
            <person name="Lee B.W."/>
            <person name="Cho H.T."/>
            <person name="Choi H.S."/>
            <person name="Lee M.S."/>
            <person name="Yu Y."/>
            <person name="Do Choi Y."/>
            <person name="Park B.S."/>
            <person name="van Deynze A."/>
            <person name="Ashrafi H."/>
            <person name="Hill T."/>
            <person name="Kim W.T."/>
            <person name="Pai H.S."/>
            <person name="Ahn H.K."/>
            <person name="Yeam I."/>
            <person name="Giovannoni J.J."/>
            <person name="Rose J.K."/>
            <person name="Sorensen I."/>
            <person name="Lee S.J."/>
            <person name="Kim R.W."/>
            <person name="Choi I.Y."/>
            <person name="Choi B.S."/>
            <person name="Lim J.S."/>
            <person name="Lee Y.H."/>
            <person name="Choi D."/>
        </authorList>
    </citation>
    <scope>NUCLEOTIDE SEQUENCE [LARGE SCALE GENOMIC DNA]</scope>
    <source>
        <strain evidence="4">cv. CM334</strain>
    </source>
</reference>
<dbReference type="Gramene" id="PHT95921">
    <property type="protein sequence ID" value="PHT95921"/>
    <property type="gene ID" value="T459_03803"/>
</dbReference>
<evidence type="ECO:0000313" key="4">
    <source>
        <dbReference type="Proteomes" id="UP000222542"/>
    </source>
</evidence>
<dbReference type="InterPro" id="IPR027417">
    <property type="entry name" value="P-loop_NTPase"/>
</dbReference>
<gene>
    <name evidence="3" type="ORF">T459_03803</name>
</gene>
<dbReference type="PANTHER" id="PTHR33463:SF218">
    <property type="entry name" value="DISEASE RESISTANCE PROTEIN RPS2-LIKE"/>
    <property type="match status" value="1"/>
</dbReference>
<dbReference type="Proteomes" id="UP000222542">
    <property type="component" value="Unassembled WGS sequence"/>
</dbReference>
<evidence type="ECO:0000313" key="3">
    <source>
        <dbReference type="EMBL" id="PHT95921.1"/>
    </source>
</evidence>
<dbReference type="InterPro" id="IPR050905">
    <property type="entry name" value="Plant_NBS-LRR"/>
</dbReference>
<comment type="caution">
    <text evidence="3">The sequence shown here is derived from an EMBL/GenBank/DDBJ whole genome shotgun (WGS) entry which is preliminary data.</text>
</comment>
<dbReference type="EMBL" id="AYRZ02000001">
    <property type="protein sequence ID" value="PHT95921.1"/>
    <property type="molecule type" value="Genomic_DNA"/>
</dbReference>
<dbReference type="SUPFAM" id="SSF52540">
    <property type="entry name" value="P-loop containing nucleoside triphosphate hydrolases"/>
    <property type="match status" value="1"/>
</dbReference>
<evidence type="ECO:0000256" key="1">
    <source>
        <dbReference type="ARBA" id="ARBA00022821"/>
    </source>
</evidence>
<dbReference type="AlphaFoldDB" id="A0A1U8ERS0"/>
<dbReference type="InterPro" id="IPR002182">
    <property type="entry name" value="NB-ARC"/>
</dbReference>
<evidence type="ECO:0000259" key="2">
    <source>
        <dbReference type="Pfam" id="PF00931"/>
    </source>
</evidence>
<accession>A0A1U8ERS0</accession>
<dbReference type="KEGG" id="cann:107849807"/>
<organism evidence="3 4">
    <name type="scientific">Capsicum annuum</name>
    <name type="common">Capsicum pepper</name>
    <dbReference type="NCBI Taxonomy" id="4072"/>
    <lineage>
        <taxon>Eukaryota</taxon>
        <taxon>Viridiplantae</taxon>
        <taxon>Streptophyta</taxon>
        <taxon>Embryophyta</taxon>
        <taxon>Tracheophyta</taxon>
        <taxon>Spermatophyta</taxon>
        <taxon>Magnoliopsida</taxon>
        <taxon>eudicotyledons</taxon>
        <taxon>Gunneridae</taxon>
        <taxon>Pentapetalae</taxon>
        <taxon>asterids</taxon>
        <taxon>lamiids</taxon>
        <taxon>Solanales</taxon>
        <taxon>Solanaceae</taxon>
        <taxon>Solanoideae</taxon>
        <taxon>Capsiceae</taxon>
        <taxon>Capsicum</taxon>
    </lineage>
</organism>